<sequence length="266" mass="29263">MMTARNGHLLDDWITAAEAGEPTHLAAFATGLRRDHDAVQAGLTLEHSSGAVEGTVNKIIMWNLICQAGPSACWWISAGRFREEPGESPSVMGISGFEPTFLVGLEAVREEHGPGLAALGGRRLTGFAIVRFVEDGDWFADCPIVLDFDGVRVEVCHWKLDELSIGWNSIDTATEISDWEWFELTPAWSSADERLEPFVGQELREVALLEWRPSSYDLADGTIAVEFVFDAGRFHIANGLDENSIDLGDAHPDFVRHPLSCGTRPD</sequence>
<evidence type="ECO:0000313" key="1">
    <source>
        <dbReference type="EMBL" id="MFD1545941.1"/>
    </source>
</evidence>
<organism evidence="1 2">
    <name type="scientific">Nonomuraea guangzhouensis</name>
    <dbReference type="NCBI Taxonomy" id="1291555"/>
    <lineage>
        <taxon>Bacteria</taxon>
        <taxon>Bacillati</taxon>
        <taxon>Actinomycetota</taxon>
        <taxon>Actinomycetes</taxon>
        <taxon>Streptosporangiales</taxon>
        <taxon>Streptosporangiaceae</taxon>
        <taxon>Nonomuraea</taxon>
    </lineage>
</organism>
<dbReference type="Proteomes" id="UP001597097">
    <property type="component" value="Unassembled WGS sequence"/>
</dbReference>
<protein>
    <submittedName>
        <fullName evidence="1">Uncharacterized protein</fullName>
    </submittedName>
</protein>
<keyword evidence="2" id="KW-1185">Reference proteome</keyword>
<reference evidence="2" key="1">
    <citation type="journal article" date="2019" name="Int. J. Syst. Evol. Microbiol.">
        <title>The Global Catalogue of Microorganisms (GCM) 10K type strain sequencing project: providing services to taxonomists for standard genome sequencing and annotation.</title>
        <authorList>
            <consortium name="The Broad Institute Genomics Platform"/>
            <consortium name="The Broad Institute Genome Sequencing Center for Infectious Disease"/>
            <person name="Wu L."/>
            <person name="Ma J."/>
        </authorList>
    </citation>
    <scope>NUCLEOTIDE SEQUENCE [LARGE SCALE GENOMIC DNA]</scope>
    <source>
        <strain evidence="2">CGMCC 1.15399</strain>
    </source>
</reference>
<accession>A0ABW4GUW5</accession>
<name>A0ABW4GUW5_9ACTN</name>
<dbReference type="RefSeq" id="WP_219537586.1">
    <property type="nucleotide sequence ID" value="NZ_JAHKRM010000039.1"/>
</dbReference>
<dbReference type="EMBL" id="JBHUCM010000053">
    <property type="protein sequence ID" value="MFD1545941.1"/>
    <property type="molecule type" value="Genomic_DNA"/>
</dbReference>
<gene>
    <name evidence="1" type="ORF">ACFSJ0_53495</name>
</gene>
<comment type="caution">
    <text evidence="1">The sequence shown here is derived from an EMBL/GenBank/DDBJ whole genome shotgun (WGS) entry which is preliminary data.</text>
</comment>
<proteinExistence type="predicted"/>
<evidence type="ECO:0000313" key="2">
    <source>
        <dbReference type="Proteomes" id="UP001597097"/>
    </source>
</evidence>